<proteinExistence type="predicted"/>
<dbReference type="InterPro" id="IPR029068">
    <property type="entry name" value="Glyas_Bleomycin-R_OHBP_Dase"/>
</dbReference>
<evidence type="ECO:0000259" key="1">
    <source>
        <dbReference type="Pfam" id="PF18029"/>
    </source>
</evidence>
<gene>
    <name evidence="2" type="ORF">FGF04_30075</name>
</gene>
<feature type="domain" description="Glyoxalase-like" evidence="1">
    <location>
        <begin position="6"/>
        <end position="61"/>
    </location>
</feature>
<dbReference type="OrthoDB" id="3295209at2"/>
<dbReference type="PANTHER" id="PTHR35908:SF1">
    <property type="entry name" value="CONSERVED PROTEIN"/>
    <property type="match status" value="1"/>
</dbReference>
<accession>A0A5B0AJ28</accession>
<protein>
    <submittedName>
        <fullName evidence="2">VOC family protein</fullName>
    </submittedName>
</protein>
<sequence>MPEGRAAKNRLHLDVSPVDRSTEDEVARLLALGAGKTDVGQGAGRTWEVVADPEDNEFCVLRTPAP</sequence>
<dbReference type="EMBL" id="VDFC01000049">
    <property type="protein sequence ID" value="KAA0929830.1"/>
    <property type="molecule type" value="Genomic_DNA"/>
</dbReference>
<dbReference type="Pfam" id="PF18029">
    <property type="entry name" value="Glyoxalase_6"/>
    <property type="match status" value="1"/>
</dbReference>
<comment type="caution">
    <text evidence="2">The sequence shown here is derived from an EMBL/GenBank/DDBJ whole genome shotgun (WGS) entry which is preliminary data.</text>
</comment>
<organism evidence="2 3">
    <name type="scientific">Streptomyces apricus</name>
    <dbReference type="NCBI Taxonomy" id="1828112"/>
    <lineage>
        <taxon>Bacteria</taxon>
        <taxon>Bacillati</taxon>
        <taxon>Actinomycetota</taxon>
        <taxon>Actinomycetes</taxon>
        <taxon>Kitasatosporales</taxon>
        <taxon>Streptomycetaceae</taxon>
        <taxon>Streptomyces</taxon>
    </lineage>
</organism>
<dbReference type="PANTHER" id="PTHR35908">
    <property type="entry name" value="HYPOTHETICAL FUSION PROTEIN"/>
    <property type="match status" value="1"/>
</dbReference>
<reference evidence="2 3" key="1">
    <citation type="submission" date="2019-05" db="EMBL/GenBank/DDBJ databases">
        <authorList>
            <person name="Hariharan J."/>
            <person name="Choudoir M.J."/>
            <person name="Diebold P."/>
            <person name="Panke-Buisse K."/>
            <person name="Buckley D.H."/>
        </authorList>
    </citation>
    <scope>NUCLEOTIDE SEQUENCE [LARGE SCALE GENOMIC DNA]</scope>
    <source>
        <strain evidence="2 3">SUN51</strain>
    </source>
</reference>
<dbReference type="AlphaFoldDB" id="A0A5B0AJ28"/>
<keyword evidence="3" id="KW-1185">Reference proteome</keyword>
<dbReference type="Proteomes" id="UP000324965">
    <property type="component" value="Unassembled WGS sequence"/>
</dbReference>
<dbReference type="InterPro" id="IPR041581">
    <property type="entry name" value="Glyoxalase_6"/>
</dbReference>
<name>A0A5B0AJ28_9ACTN</name>
<evidence type="ECO:0000313" key="3">
    <source>
        <dbReference type="Proteomes" id="UP000324965"/>
    </source>
</evidence>
<evidence type="ECO:0000313" key="2">
    <source>
        <dbReference type="EMBL" id="KAA0929830.1"/>
    </source>
</evidence>
<dbReference type="Gene3D" id="3.10.180.10">
    <property type="entry name" value="2,3-Dihydroxybiphenyl 1,2-Dioxygenase, domain 1"/>
    <property type="match status" value="1"/>
</dbReference>